<dbReference type="Gene3D" id="2.40.170.20">
    <property type="entry name" value="TonB-dependent receptor, beta-barrel domain"/>
    <property type="match status" value="1"/>
</dbReference>
<keyword evidence="3 8" id="KW-1134">Transmembrane beta strand</keyword>
<dbReference type="Pfam" id="PF00593">
    <property type="entry name" value="TonB_dep_Rec_b-barrel"/>
    <property type="match status" value="1"/>
</dbReference>
<evidence type="ECO:0000313" key="13">
    <source>
        <dbReference type="Proteomes" id="UP000664771"/>
    </source>
</evidence>
<evidence type="ECO:0000256" key="1">
    <source>
        <dbReference type="ARBA" id="ARBA00004571"/>
    </source>
</evidence>
<dbReference type="SUPFAM" id="SSF56935">
    <property type="entry name" value="Porins"/>
    <property type="match status" value="1"/>
</dbReference>
<dbReference type="Proteomes" id="UP000664771">
    <property type="component" value="Unassembled WGS sequence"/>
</dbReference>
<evidence type="ECO:0000256" key="8">
    <source>
        <dbReference type="PROSITE-ProRule" id="PRU01360"/>
    </source>
</evidence>
<dbReference type="InterPro" id="IPR000531">
    <property type="entry name" value="Beta-barrel_TonB"/>
</dbReference>
<evidence type="ECO:0000313" key="12">
    <source>
        <dbReference type="EMBL" id="MBO1361313.1"/>
    </source>
</evidence>
<evidence type="ECO:0000256" key="9">
    <source>
        <dbReference type="RuleBase" id="RU003357"/>
    </source>
</evidence>
<proteinExistence type="inferred from homology"/>
<dbReference type="PROSITE" id="PS52016">
    <property type="entry name" value="TONB_DEPENDENT_REC_3"/>
    <property type="match status" value="1"/>
</dbReference>
<gene>
    <name evidence="12" type="ORF">J2D73_16115</name>
</gene>
<comment type="subcellular location">
    <subcellularLocation>
        <location evidence="1 8">Cell outer membrane</location>
        <topology evidence="1 8">Multi-pass membrane protein</topology>
    </subcellularLocation>
</comment>
<feature type="domain" description="TonB-dependent receptor-like beta-barrel" evidence="10">
    <location>
        <begin position="200"/>
        <end position="656"/>
    </location>
</feature>
<evidence type="ECO:0000256" key="7">
    <source>
        <dbReference type="ARBA" id="ARBA00023237"/>
    </source>
</evidence>
<keyword evidence="7 8" id="KW-0998">Cell outer membrane</keyword>
<dbReference type="EMBL" id="JAFVMF010000020">
    <property type="protein sequence ID" value="MBO1361313.1"/>
    <property type="molecule type" value="Genomic_DNA"/>
</dbReference>
<protein>
    <submittedName>
        <fullName evidence="12">TonB-dependent receptor plug domain-containing protein</fullName>
    </submittedName>
</protein>
<keyword evidence="13" id="KW-1185">Reference proteome</keyword>
<feature type="domain" description="TonB-dependent receptor plug" evidence="11">
    <location>
        <begin position="5"/>
        <end position="112"/>
    </location>
</feature>
<evidence type="ECO:0000256" key="2">
    <source>
        <dbReference type="ARBA" id="ARBA00022448"/>
    </source>
</evidence>
<name>A0ABS3LZI3_9PROT</name>
<evidence type="ECO:0000256" key="5">
    <source>
        <dbReference type="ARBA" id="ARBA00023077"/>
    </source>
</evidence>
<reference evidence="12 13" key="1">
    <citation type="submission" date="2021-03" db="EMBL/GenBank/DDBJ databases">
        <title>The complete genome sequence of Acetobacter sacchari TBRC 11175.</title>
        <authorList>
            <person name="Charoenyingcharoen P."/>
            <person name="Yukphan P."/>
        </authorList>
    </citation>
    <scope>NUCLEOTIDE SEQUENCE [LARGE SCALE GENOMIC DNA]</scope>
    <source>
        <strain evidence="12 13">TBRC 11175</strain>
    </source>
</reference>
<dbReference type="InterPro" id="IPR039426">
    <property type="entry name" value="TonB-dep_rcpt-like"/>
</dbReference>
<sequence>MMRAETASHSVQTVGRQYIEMRAPQSSVADLVRNVPSMNVATNNTSGITGGATGGAEIRSLTDADMTITMNGGPATGINYINQDIDSEDIDSIVIQPGSSPTDLPATSAAAGVLSIVTHNAARKFGGMADFSYGTNNMSREYIRLESGEIGNTHLRGYASFSNTHARSWMGAGINKRKNVDVGIQDEFDNGSNFKFFLSWNHTDAVVDNYATAEQFYNYKHTGNGFGRSDHYDPQNNNYWKNNLSYWNEITLSSPIHIVFPAKLSFDLTPYFNTGFGPESYSGGTTSSAGEYFTSSGSSVPPGQSLTAFYDQTMYIQTGAVAKLGYDIDRHNHISLGYWYENDDQIFKEPVNLTPSDGSSSAVNADAYKLYYANGSRATSRVQAGYELHALFLEDHAKYLHDRLTIEGGLKYVMTNYWDQSWSNSSTGRTRSSLGLNTGVPLPHISAGYMINQHHQVYINAEGDFRQPSPASLAVNPNTGSLPKNQYAIKEELGYRYHDDTVIVDLSLFNYNITNRLLTTYVQAGQSATINAGNQTARGVDLMVSTHPIHGFSPYASVEYLHATMDSNIPLDGSYIHTKGNTAVMSPKVMANFGLSYTKGGFFGNFSLHYATSQSVTLAGDEHMPGYVTDTLSLGYRFQSIGFMKSPSIRLNFTNLTGSIVRTGPTGVTTNAHQVRLMNGSLSNIDDSSPSTFFVEPRFSMTGSVSTSF</sequence>
<evidence type="ECO:0000259" key="10">
    <source>
        <dbReference type="Pfam" id="PF00593"/>
    </source>
</evidence>
<dbReference type="Pfam" id="PF07715">
    <property type="entry name" value="Plug"/>
    <property type="match status" value="1"/>
</dbReference>
<accession>A0ABS3LZI3</accession>
<keyword evidence="5 9" id="KW-0798">TonB box</keyword>
<keyword evidence="12" id="KW-0675">Receptor</keyword>
<comment type="similarity">
    <text evidence="8 9">Belongs to the TonB-dependent receptor family.</text>
</comment>
<evidence type="ECO:0000256" key="4">
    <source>
        <dbReference type="ARBA" id="ARBA00022692"/>
    </source>
</evidence>
<evidence type="ECO:0000259" key="11">
    <source>
        <dbReference type="Pfam" id="PF07715"/>
    </source>
</evidence>
<dbReference type="InterPro" id="IPR037066">
    <property type="entry name" value="Plug_dom_sf"/>
</dbReference>
<evidence type="ECO:0000256" key="3">
    <source>
        <dbReference type="ARBA" id="ARBA00022452"/>
    </source>
</evidence>
<keyword evidence="2 8" id="KW-0813">Transport</keyword>
<comment type="caution">
    <text evidence="12">The sequence shown here is derived from an EMBL/GenBank/DDBJ whole genome shotgun (WGS) entry which is preliminary data.</text>
</comment>
<organism evidence="12 13">
    <name type="scientific">Acetobacter sacchari</name>
    <dbReference type="NCBI Taxonomy" id="2661687"/>
    <lineage>
        <taxon>Bacteria</taxon>
        <taxon>Pseudomonadati</taxon>
        <taxon>Pseudomonadota</taxon>
        <taxon>Alphaproteobacteria</taxon>
        <taxon>Acetobacterales</taxon>
        <taxon>Acetobacteraceae</taxon>
        <taxon>Acetobacter</taxon>
    </lineage>
</organism>
<dbReference type="InterPro" id="IPR012910">
    <property type="entry name" value="Plug_dom"/>
</dbReference>
<dbReference type="Gene3D" id="2.170.130.10">
    <property type="entry name" value="TonB-dependent receptor, plug domain"/>
    <property type="match status" value="1"/>
</dbReference>
<keyword evidence="4 8" id="KW-0812">Transmembrane</keyword>
<dbReference type="InterPro" id="IPR036942">
    <property type="entry name" value="Beta-barrel_TonB_sf"/>
</dbReference>
<keyword evidence="6 8" id="KW-0472">Membrane</keyword>
<evidence type="ECO:0000256" key="6">
    <source>
        <dbReference type="ARBA" id="ARBA00023136"/>
    </source>
</evidence>